<sequence>MRIFKYLGFKPLSLVAILFLALAASVQAEEGRNIGYKVGQTAPEFKLKSLAGKTYTLASLRKKRHVLLVFWAVECVYCYAEVKALNALHKKYNDKGLILAAINIGAEYDDDVAEYVKDNKIEYLILSNRLDNLDAAEAYHSIVTPTLVLINPEGKIVSYGHSIPDISKFVK</sequence>
<dbReference type="CDD" id="cd02966">
    <property type="entry name" value="TlpA_like_family"/>
    <property type="match status" value="1"/>
</dbReference>
<dbReference type="PANTHER" id="PTHR42852">
    <property type="entry name" value="THIOL:DISULFIDE INTERCHANGE PROTEIN DSBE"/>
    <property type="match status" value="1"/>
</dbReference>
<dbReference type="GO" id="GO:0016209">
    <property type="term" value="F:antioxidant activity"/>
    <property type="evidence" value="ECO:0007669"/>
    <property type="project" value="InterPro"/>
</dbReference>
<dbReference type="EMBL" id="UOFT01000023">
    <property type="protein sequence ID" value="VAW92249.1"/>
    <property type="molecule type" value="Genomic_DNA"/>
</dbReference>
<dbReference type="AlphaFoldDB" id="A0A3B1A246"/>
<reference evidence="2" key="1">
    <citation type="submission" date="2018-06" db="EMBL/GenBank/DDBJ databases">
        <authorList>
            <person name="Zhirakovskaya E."/>
        </authorList>
    </citation>
    <scope>NUCLEOTIDE SEQUENCE</scope>
</reference>
<evidence type="ECO:0000313" key="2">
    <source>
        <dbReference type="EMBL" id="VAW92249.1"/>
    </source>
</evidence>
<gene>
    <name evidence="2" type="ORF">MNBD_GAMMA23-286</name>
</gene>
<dbReference type="InterPro" id="IPR036249">
    <property type="entry name" value="Thioredoxin-like_sf"/>
</dbReference>
<dbReference type="PANTHER" id="PTHR42852:SF17">
    <property type="entry name" value="THIOREDOXIN-LIKE PROTEIN HI_1115"/>
    <property type="match status" value="1"/>
</dbReference>
<dbReference type="InterPro" id="IPR000866">
    <property type="entry name" value="AhpC/TSA"/>
</dbReference>
<organism evidence="2">
    <name type="scientific">hydrothermal vent metagenome</name>
    <dbReference type="NCBI Taxonomy" id="652676"/>
    <lineage>
        <taxon>unclassified sequences</taxon>
        <taxon>metagenomes</taxon>
        <taxon>ecological metagenomes</taxon>
    </lineage>
</organism>
<dbReference type="SUPFAM" id="SSF52833">
    <property type="entry name" value="Thioredoxin-like"/>
    <property type="match status" value="1"/>
</dbReference>
<dbReference type="Gene3D" id="3.40.30.10">
    <property type="entry name" value="Glutaredoxin"/>
    <property type="match status" value="1"/>
</dbReference>
<dbReference type="InterPro" id="IPR013766">
    <property type="entry name" value="Thioredoxin_domain"/>
</dbReference>
<protein>
    <recommendedName>
        <fullName evidence="1">Thioredoxin domain-containing protein</fullName>
    </recommendedName>
</protein>
<dbReference type="GO" id="GO:0016491">
    <property type="term" value="F:oxidoreductase activity"/>
    <property type="evidence" value="ECO:0007669"/>
    <property type="project" value="InterPro"/>
</dbReference>
<dbReference type="PROSITE" id="PS51352">
    <property type="entry name" value="THIOREDOXIN_2"/>
    <property type="match status" value="1"/>
</dbReference>
<name>A0A3B1A246_9ZZZZ</name>
<evidence type="ECO:0000259" key="1">
    <source>
        <dbReference type="PROSITE" id="PS51352"/>
    </source>
</evidence>
<proteinExistence type="predicted"/>
<feature type="domain" description="Thioredoxin" evidence="1">
    <location>
        <begin position="36"/>
        <end position="171"/>
    </location>
</feature>
<dbReference type="InterPro" id="IPR050553">
    <property type="entry name" value="Thioredoxin_ResA/DsbE_sf"/>
</dbReference>
<accession>A0A3B1A246</accession>
<dbReference type="Pfam" id="PF00578">
    <property type="entry name" value="AhpC-TSA"/>
    <property type="match status" value="1"/>
</dbReference>